<feature type="compositionally biased region" description="Polar residues" evidence="1">
    <location>
        <begin position="196"/>
        <end position="205"/>
    </location>
</feature>
<feature type="compositionally biased region" description="Low complexity" evidence="1">
    <location>
        <begin position="206"/>
        <end position="222"/>
    </location>
</feature>
<dbReference type="GO" id="GO:0030276">
    <property type="term" value="F:clathrin binding"/>
    <property type="evidence" value="ECO:0007669"/>
    <property type="project" value="TreeGrafter"/>
</dbReference>
<dbReference type="CTD" id="150350"/>
<evidence type="ECO:0000259" key="2">
    <source>
        <dbReference type="PROSITE" id="PS50942"/>
    </source>
</evidence>
<dbReference type="Proteomes" id="UP000515159">
    <property type="component" value="Chromosome 2"/>
</dbReference>
<dbReference type="PANTHER" id="PTHR12276">
    <property type="entry name" value="EPSIN/ENT-RELATED"/>
    <property type="match status" value="1"/>
</dbReference>
<dbReference type="SMART" id="SM00273">
    <property type="entry name" value="ENTH"/>
    <property type="match status" value="1"/>
</dbReference>
<dbReference type="GO" id="GO:0005886">
    <property type="term" value="C:plasma membrane"/>
    <property type="evidence" value="ECO:0007669"/>
    <property type="project" value="TreeGrafter"/>
</dbReference>
<dbReference type="KEGG" id="gsh:117354864"/>
<proteinExistence type="predicted"/>
<keyword evidence="3" id="KW-1185">Reference proteome</keyword>
<organism evidence="3 4">
    <name type="scientific">Geotrypetes seraphini</name>
    <name type="common">Gaboon caecilian</name>
    <name type="synonym">Caecilia seraphini</name>
    <dbReference type="NCBI Taxonomy" id="260995"/>
    <lineage>
        <taxon>Eukaryota</taxon>
        <taxon>Metazoa</taxon>
        <taxon>Chordata</taxon>
        <taxon>Craniata</taxon>
        <taxon>Vertebrata</taxon>
        <taxon>Euteleostomi</taxon>
        <taxon>Amphibia</taxon>
        <taxon>Gymnophiona</taxon>
        <taxon>Geotrypetes</taxon>
    </lineage>
</organism>
<dbReference type="SUPFAM" id="SSF48464">
    <property type="entry name" value="ENTH/VHS domain"/>
    <property type="match status" value="1"/>
</dbReference>
<dbReference type="GO" id="GO:0030125">
    <property type="term" value="C:clathrin vesicle coat"/>
    <property type="evidence" value="ECO:0007669"/>
    <property type="project" value="TreeGrafter"/>
</dbReference>
<dbReference type="InterPro" id="IPR008942">
    <property type="entry name" value="ENTH_VHS"/>
</dbReference>
<name>A0A6P8QQ25_GEOSA</name>
<evidence type="ECO:0000313" key="3">
    <source>
        <dbReference type="Proteomes" id="UP000515159"/>
    </source>
</evidence>
<feature type="domain" description="ENTH" evidence="2">
    <location>
        <begin position="1"/>
        <end position="88"/>
    </location>
</feature>
<accession>A0A6P8QQ25</accession>
<dbReference type="AlphaFoldDB" id="A0A6P8QQ25"/>
<dbReference type="Pfam" id="PF01417">
    <property type="entry name" value="ENTH"/>
    <property type="match status" value="1"/>
</dbReference>
<dbReference type="GeneID" id="117354864"/>
<sequence>MSVLWKRLNDQGKNWRHVYKSLTLLDYIIKNGSEKVIHQCREGLFNIQTLKEFLYIDEAGRDQGIHVREKSRQVLALLTDDALLNRERRTARRTRKRMLQTFPASHIAACANQFIPLSIIHAKEELPVANCERADSSKPVITECEQGVPQTQGMTAVEEQIPEGTTKEACVQDLISFFDEKPSSLSEKMKARSESCPPTWNNTLVPPTTRMSSSSSTSLRSPETVEQNMRMLQMTSDDKIIMPTSSVVYRPFFLAPNLASLRVGGFQTDFRPAGPVQCSMPAYGGMYSAITQFSAPVTTSYVTSIGTRIPMMASSLVAPPFYNPLSFSSALSSSKNPFL</sequence>
<dbReference type="PROSITE" id="PS50942">
    <property type="entry name" value="ENTH"/>
    <property type="match status" value="1"/>
</dbReference>
<gene>
    <name evidence="4" type="primary">ENTHD1</name>
</gene>
<protein>
    <submittedName>
        <fullName evidence="4">ENTH domain-containing protein 1</fullName>
    </submittedName>
</protein>
<dbReference type="GO" id="GO:0005543">
    <property type="term" value="F:phospholipid binding"/>
    <property type="evidence" value="ECO:0007669"/>
    <property type="project" value="TreeGrafter"/>
</dbReference>
<dbReference type="RefSeq" id="XP_033788721.1">
    <property type="nucleotide sequence ID" value="XM_033932830.1"/>
</dbReference>
<reference evidence="4" key="1">
    <citation type="submission" date="2025-08" db="UniProtKB">
        <authorList>
            <consortium name="RefSeq"/>
        </authorList>
    </citation>
    <scope>IDENTIFICATION</scope>
</reference>
<dbReference type="GO" id="GO:0006897">
    <property type="term" value="P:endocytosis"/>
    <property type="evidence" value="ECO:0007669"/>
    <property type="project" value="TreeGrafter"/>
</dbReference>
<dbReference type="PANTHER" id="PTHR12276:SF57">
    <property type="entry name" value="ENTH DOMAIN-CONTAINING PROTEIN 1"/>
    <property type="match status" value="1"/>
</dbReference>
<dbReference type="GO" id="GO:0005768">
    <property type="term" value="C:endosome"/>
    <property type="evidence" value="ECO:0007669"/>
    <property type="project" value="TreeGrafter"/>
</dbReference>
<dbReference type="InParanoid" id="A0A6P8QQ25"/>
<dbReference type="InterPro" id="IPR013809">
    <property type="entry name" value="ENTH"/>
</dbReference>
<evidence type="ECO:0000256" key="1">
    <source>
        <dbReference type="SAM" id="MobiDB-lite"/>
    </source>
</evidence>
<feature type="region of interest" description="Disordered" evidence="1">
    <location>
        <begin position="190"/>
        <end position="223"/>
    </location>
</feature>
<evidence type="ECO:0000313" key="4">
    <source>
        <dbReference type="RefSeq" id="XP_033788721.1"/>
    </source>
</evidence>
<dbReference type="OrthoDB" id="4033880at2759"/>
<dbReference type="Gene3D" id="1.25.40.90">
    <property type="match status" value="1"/>
</dbReference>